<keyword evidence="8" id="KW-1185">Reference proteome</keyword>
<gene>
    <name evidence="7" type="ORF">L3X38_039082</name>
</gene>
<protein>
    <recommendedName>
        <fullName evidence="9">NB-ARC domain-containing disease resistance protein</fullName>
    </recommendedName>
</protein>
<reference evidence="7 8" key="1">
    <citation type="journal article" date="2022" name="G3 (Bethesda)">
        <title>Whole-genome sequence and methylome profiling of the almond [Prunus dulcis (Mill.) D.A. Webb] cultivar 'Nonpareil'.</title>
        <authorList>
            <person name="D'Amico-Willman K.M."/>
            <person name="Ouma W.Z."/>
            <person name="Meulia T."/>
            <person name="Sideli G.M."/>
            <person name="Gradziel T.M."/>
            <person name="Fresnedo-Ramirez J."/>
        </authorList>
    </citation>
    <scope>NUCLEOTIDE SEQUENCE [LARGE SCALE GENOMIC DNA]</scope>
    <source>
        <strain evidence="7">Clone GOH B32 T37-40</strain>
    </source>
</reference>
<dbReference type="InterPro" id="IPR036388">
    <property type="entry name" value="WH-like_DNA-bd_sf"/>
</dbReference>
<dbReference type="SUPFAM" id="SSF52540">
    <property type="entry name" value="P-loop containing nucleoside triphosphate hydrolases"/>
    <property type="match status" value="1"/>
</dbReference>
<dbReference type="GO" id="GO:0006952">
    <property type="term" value="P:defense response"/>
    <property type="evidence" value="ECO:0007669"/>
    <property type="project" value="UniProtKB-KW"/>
</dbReference>
<evidence type="ECO:0000259" key="6">
    <source>
        <dbReference type="Pfam" id="PF05659"/>
    </source>
</evidence>
<evidence type="ECO:0000313" key="8">
    <source>
        <dbReference type="Proteomes" id="UP001054821"/>
    </source>
</evidence>
<dbReference type="Gene3D" id="3.40.50.300">
    <property type="entry name" value="P-loop containing nucleotide triphosphate hydrolases"/>
    <property type="match status" value="1"/>
</dbReference>
<evidence type="ECO:0000256" key="4">
    <source>
        <dbReference type="SAM" id="Coils"/>
    </source>
</evidence>
<dbReference type="AlphaFoldDB" id="A0AAD4YS92"/>
<evidence type="ECO:0000256" key="1">
    <source>
        <dbReference type="ARBA" id="ARBA00008894"/>
    </source>
</evidence>
<evidence type="ECO:0000256" key="3">
    <source>
        <dbReference type="ARBA" id="ARBA00022821"/>
    </source>
</evidence>
<evidence type="ECO:0000313" key="7">
    <source>
        <dbReference type="EMBL" id="KAI5319374.1"/>
    </source>
</evidence>
<dbReference type="InterPro" id="IPR042197">
    <property type="entry name" value="Apaf_helical"/>
</dbReference>
<feature type="domain" description="RPW8" evidence="6">
    <location>
        <begin position="6"/>
        <end position="98"/>
    </location>
</feature>
<keyword evidence="2" id="KW-0677">Repeat</keyword>
<evidence type="ECO:0000259" key="5">
    <source>
        <dbReference type="Pfam" id="PF00931"/>
    </source>
</evidence>
<keyword evidence="3" id="KW-0611">Plant defense</keyword>
<accession>A0AAD4YS92</accession>
<dbReference type="GO" id="GO:0043531">
    <property type="term" value="F:ADP binding"/>
    <property type="evidence" value="ECO:0007669"/>
    <property type="project" value="InterPro"/>
</dbReference>
<dbReference type="SUPFAM" id="SSF52058">
    <property type="entry name" value="L domain-like"/>
    <property type="match status" value="1"/>
</dbReference>
<dbReference type="PRINTS" id="PR00364">
    <property type="entry name" value="DISEASERSIST"/>
</dbReference>
<dbReference type="PANTHER" id="PTHR36766:SF3">
    <property type="entry name" value="RPW8 DOMAIN-CONTAINING PROTEIN"/>
    <property type="match status" value="1"/>
</dbReference>
<dbReference type="InterPro" id="IPR002182">
    <property type="entry name" value="NB-ARC"/>
</dbReference>
<dbReference type="EMBL" id="JAJFAZ020000007">
    <property type="protein sequence ID" value="KAI5319374.1"/>
    <property type="molecule type" value="Genomic_DNA"/>
</dbReference>
<dbReference type="Gene3D" id="1.10.10.10">
    <property type="entry name" value="Winged helix-like DNA-binding domain superfamily/Winged helix DNA-binding domain"/>
    <property type="match status" value="1"/>
</dbReference>
<dbReference type="InterPro" id="IPR027417">
    <property type="entry name" value="P-loop_NTPase"/>
</dbReference>
<dbReference type="Pfam" id="PF05659">
    <property type="entry name" value="RPW8"/>
    <property type="match status" value="1"/>
</dbReference>
<proteinExistence type="inferred from homology"/>
<dbReference type="PANTHER" id="PTHR36766">
    <property type="entry name" value="PLANT BROAD-SPECTRUM MILDEW RESISTANCE PROTEIN RPW8"/>
    <property type="match status" value="1"/>
</dbReference>
<dbReference type="Gene3D" id="1.10.8.430">
    <property type="entry name" value="Helical domain of apoptotic protease-activating factors"/>
    <property type="match status" value="1"/>
</dbReference>
<dbReference type="Gene3D" id="3.80.10.10">
    <property type="entry name" value="Ribonuclease Inhibitor"/>
    <property type="match status" value="1"/>
</dbReference>
<dbReference type="Proteomes" id="UP001054821">
    <property type="component" value="Chromosome 7"/>
</dbReference>
<comment type="similarity">
    <text evidence="1">Belongs to the disease resistance NB-LRR family.</text>
</comment>
<keyword evidence="4" id="KW-0175">Coiled coil</keyword>
<dbReference type="InterPro" id="IPR032675">
    <property type="entry name" value="LRR_dom_sf"/>
</dbReference>
<feature type="domain" description="NB-ARC" evidence="5">
    <location>
        <begin position="165"/>
        <end position="289"/>
    </location>
</feature>
<dbReference type="Pfam" id="PF00931">
    <property type="entry name" value="NB-ARC"/>
    <property type="match status" value="1"/>
</dbReference>
<dbReference type="InterPro" id="IPR008808">
    <property type="entry name" value="Powdery_mildew-R_dom"/>
</dbReference>
<evidence type="ECO:0008006" key="9">
    <source>
        <dbReference type="Google" id="ProtNLM"/>
    </source>
</evidence>
<name>A0AAD4YS92_PRUDU</name>
<feature type="coiled-coil region" evidence="4">
    <location>
        <begin position="657"/>
        <end position="684"/>
    </location>
</feature>
<organism evidence="7 8">
    <name type="scientific">Prunus dulcis</name>
    <name type="common">Almond</name>
    <name type="synonym">Amygdalus dulcis</name>
    <dbReference type="NCBI Taxonomy" id="3755"/>
    <lineage>
        <taxon>Eukaryota</taxon>
        <taxon>Viridiplantae</taxon>
        <taxon>Streptophyta</taxon>
        <taxon>Embryophyta</taxon>
        <taxon>Tracheophyta</taxon>
        <taxon>Spermatophyta</taxon>
        <taxon>Magnoliopsida</taxon>
        <taxon>eudicotyledons</taxon>
        <taxon>Gunneridae</taxon>
        <taxon>Pentapetalae</taxon>
        <taxon>rosids</taxon>
        <taxon>fabids</taxon>
        <taxon>Rosales</taxon>
        <taxon>Rosaceae</taxon>
        <taxon>Amygdaloideae</taxon>
        <taxon>Amygdaleae</taxon>
        <taxon>Prunus</taxon>
    </lineage>
</organism>
<evidence type="ECO:0000256" key="2">
    <source>
        <dbReference type="ARBA" id="ARBA00022737"/>
    </source>
</evidence>
<sequence>MAGAVEIVAGAAVGELFSELYKVVVERFYNSKTMMFKSFVIHLSFKLDFMKPLIEDIQMKNTLLDCPNEKLQSIEEQMRKGIKVVCKCSEVRTERDWKETLNAGKYIPERIENLQIKENAVLPNHSEIEVSVPEIPPVIVGLEVPLRDLKRKLLNEDGVSMLVFCEDEQVKDKFKSNIFFVTVSPKPNLEHIVQQLYQQKGTQKPNNLDRDEAIATRWLQQFMEGSEQNRLLLVLDDVSFESKYVLEKFDELKMSNHKLLVTSRYELRSFGSPYYLKSLNHEDAMKLFHHAISLGDKQSYIPEELQEKIVERCKGFPIAITVVGRSLCGQPIEIWQQRIDKWSEGSSMLDSEVELLDRLQSSLDALDKLNPVIKKCFMDLCSFPGNHKIPADTLIDIWAELYELGDDIMCISNLYELSTRSLANLVIPRKEKMGSDGYYSEHFVTQHDMLRDLAVIHTKNVTIQHRERLIVDIRGGNLPSWLTEQKYQPVNARLISITPDGVFSTEWHNVQLPKAEICDIIHLKKLSVTNCQKLSALPEDIGKLLNLEVLRLSIMELPKDIGELSNLRKLNMRQCLGLQRLPPSILDIVRLNTVICDEVTRKLWEPLHPLKNVCITVVKEDMDSSSSLTTLSSDNHVATRTEKREVMEEDILQAKFHAELNSEIKVFKAEMKKIQGEMKALKDEFSPVKNKLDVVIDLLVHVKQGKNETAGDETIPMK</sequence>
<comment type="caution">
    <text evidence="7">The sequence shown here is derived from an EMBL/GenBank/DDBJ whole genome shotgun (WGS) entry which is preliminary data.</text>
</comment>